<reference evidence="4" key="2">
    <citation type="submission" date="2015-03" db="EMBL/GenBank/DDBJ databases">
        <title>Genome sequence of Paenibacillus beijingensis strain DSM 24997T.</title>
        <authorList>
            <person name="Kwak Y."/>
            <person name="Shin J.-H."/>
        </authorList>
    </citation>
    <scope>NUCLEOTIDE SEQUENCE [LARGE SCALE GENOMIC DNA]</scope>
    <source>
        <strain evidence="4">DSM 24997</strain>
    </source>
</reference>
<dbReference type="Gene3D" id="3.30.1370.60">
    <property type="entry name" value="Hypothetical oxidoreductase yiak, domain 2"/>
    <property type="match status" value="1"/>
</dbReference>
<dbReference type="Proteomes" id="UP000032633">
    <property type="component" value="Chromosome"/>
</dbReference>
<dbReference type="PANTHER" id="PTHR11091:SF0">
    <property type="entry name" value="MALATE DEHYDROGENASE"/>
    <property type="match status" value="1"/>
</dbReference>
<dbReference type="AlphaFoldDB" id="A0A0D5NFQ7"/>
<sequence>MKKEPALYTPERLQAFAGRVLVLLGVPEADARLTAHALLQADLEGVESHGISRLPIYAKRLREGRIRANPDIRIVRTGSVLKVDGDNGLGQVVSARAVEETIPLAREAGIAAAFVRGSNHFGAASYYCRIACEANLAMIAMTNSPPAIAPWGGKSPFFGTNPIAFGFPTGHGAPIIADLSSSVAARGKVILAKASDRSIPPGWAIDEDGYETTDPAKALRGTMLPIGGAKGYALAMSIEMLTGILSGAAFGPHVGSIYNDSDGEANVGHSFILLDISKWMDMETYLQETDRMIGEVTGSPRNADADRIYYPGERRQNEYARRKSQPLKLTEQTEAELLQLGSELGIPFE</sequence>
<evidence type="ECO:0000313" key="3">
    <source>
        <dbReference type="EMBL" id="AJY74199.1"/>
    </source>
</evidence>
<reference evidence="3 4" key="1">
    <citation type="journal article" date="2015" name="J. Biotechnol.">
        <title>Complete genome sequence of Paenibacillus beijingensis 7188(T) (=DSM 24997(T)), a novel rhizobacterium from jujube garden soil.</title>
        <authorList>
            <person name="Kwak Y."/>
            <person name="Shin J.H."/>
        </authorList>
    </citation>
    <scope>NUCLEOTIDE SEQUENCE [LARGE SCALE GENOMIC DNA]</scope>
    <source>
        <strain evidence="3 4">DSM 24997</strain>
    </source>
</reference>
<dbReference type="InterPro" id="IPR043144">
    <property type="entry name" value="Mal/L-sulf/L-lact_DH-like_ah"/>
</dbReference>
<dbReference type="KEGG" id="pbj:VN24_05945"/>
<evidence type="ECO:0000256" key="1">
    <source>
        <dbReference type="ARBA" id="ARBA00006056"/>
    </source>
</evidence>
<evidence type="ECO:0000256" key="2">
    <source>
        <dbReference type="ARBA" id="ARBA00023002"/>
    </source>
</evidence>
<dbReference type="InterPro" id="IPR003767">
    <property type="entry name" value="Malate/L-lactate_DH-like"/>
</dbReference>
<dbReference type="Gene3D" id="1.10.1530.10">
    <property type="match status" value="1"/>
</dbReference>
<dbReference type="OrthoDB" id="9769447at2"/>
<dbReference type="RefSeq" id="WP_045669635.1">
    <property type="nucleotide sequence ID" value="NZ_CP011058.1"/>
</dbReference>
<organism evidence="3 4">
    <name type="scientific">Paenibacillus beijingensis</name>
    <dbReference type="NCBI Taxonomy" id="1126833"/>
    <lineage>
        <taxon>Bacteria</taxon>
        <taxon>Bacillati</taxon>
        <taxon>Bacillota</taxon>
        <taxon>Bacilli</taxon>
        <taxon>Bacillales</taxon>
        <taxon>Paenibacillaceae</taxon>
        <taxon>Paenibacillus</taxon>
    </lineage>
</organism>
<comment type="similarity">
    <text evidence="1">Belongs to the LDH2/MDH2 oxidoreductase family.</text>
</comment>
<dbReference type="Pfam" id="PF02615">
    <property type="entry name" value="Ldh_2"/>
    <property type="match status" value="1"/>
</dbReference>
<keyword evidence="2" id="KW-0560">Oxidoreductase</keyword>
<dbReference type="HOGENOM" id="CLU_040452_2_0_9"/>
<accession>A0A0D5NFQ7</accession>
<proteinExistence type="inferred from homology"/>
<keyword evidence="4" id="KW-1185">Reference proteome</keyword>
<dbReference type="PANTHER" id="PTHR11091">
    <property type="entry name" value="OXIDOREDUCTASE-RELATED"/>
    <property type="match status" value="1"/>
</dbReference>
<dbReference type="EMBL" id="CP011058">
    <property type="protein sequence ID" value="AJY74199.1"/>
    <property type="molecule type" value="Genomic_DNA"/>
</dbReference>
<dbReference type="GO" id="GO:0016491">
    <property type="term" value="F:oxidoreductase activity"/>
    <property type="evidence" value="ECO:0007669"/>
    <property type="project" value="UniProtKB-KW"/>
</dbReference>
<dbReference type="SUPFAM" id="SSF89733">
    <property type="entry name" value="L-sulfolactate dehydrogenase-like"/>
    <property type="match status" value="1"/>
</dbReference>
<dbReference type="PATRIC" id="fig|1126833.4.peg.1292"/>
<dbReference type="STRING" id="1126833.VN24_05945"/>
<evidence type="ECO:0000313" key="4">
    <source>
        <dbReference type="Proteomes" id="UP000032633"/>
    </source>
</evidence>
<dbReference type="InterPro" id="IPR043143">
    <property type="entry name" value="Mal/L-sulf/L-lact_DH-like_NADP"/>
</dbReference>
<gene>
    <name evidence="3" type="ORF">VN24_05945</name>
</gene>
<protein>
    <submittedName>
        <fullName evidence="3">Lactate dehydrogenase</fullName>
    </submittedName>
</protein>
<dbReference type="InterPro" id="IPR036111">
    <property type="entry name" value="Mal/L-sulfo/L-lacto_DH-like_sf"/>
</dbReference>
<name>A0A0D5NFQ7_9BACL</name>